<dbReference type="Proteomes" id="UP000243507">
    <property type="component" value="Unassembled WGS sequence"/>
</dbReference>
<dbReference type="AlphaFoldDB" id="A0A2A4CTQ2"/>
<feature type="transmembrane region" description="Helical" evidence="7">
    <location>
        <begin position="156"/>
        <end position="182"/>
    </location>
</feature>
<evidence type="ECO:0000256" key="7">
    <source>
        <dbReference type="RuleBase" id="RU369079"/>
    </source>
</evidence>
<keyword evidence="10" id="KW-1185">Reference proteome</keyword>
<dbReference type="EMBL" id="NTJD01000002">
    <property type="protein sequence ID" value="PCD77464.1"/>
    <property type="molecule type" value="Genomic_DNA"/>
</dbReference>
<name>A0A2A4CTQ2_9RHOB</name>
<reference evidence="9 10" key="1">
    <citation type="submission" date="2017-09" db="EMBL/GenBank/DDBJ databases">
        <title>A multilocus sequence analysis scheme for characterization of bacteria in the genus Thioclava.</title>
        <authorList>
            <person name="Liu Y."/>
            <person name="Shao Z."/>
        </authorList>
    </citation>
    <scope>NUCLEOTIDE SEQUENCE [LARGE SCALE GENOMIC DNA]</scope>
    <source>
        <strain evidence="9 10">CAU 1312</strain>
    </source>
</reference>
<comment type="similarity">
    <text evidence="7">Belongs to the TRAP transporter small permease family.</text>
</comment>
<comment type="caution">
    <text evidence="7">Lacks conserved residue(s) required for the propagation of feature annotation.</text>
</comment>
<evidence type="ECO:0000256" key="4">
    <source>
        <dbReference type="ARBA" id="ARBA00022692"/>
    </source>
</evidence>
<dbReference type="InterPro" id="IPR055348">
    <property type="entry name" value="DctQ"/>
</dbReference>
<protein>
    <recommendedName>
        <fullName evidence="7">TRAP transporter small permease protein</fullName>
    </recommendedName>
</protein>
<comment type="caution">
    <text evidence="9">The sequence shown here is derived from an EMBL/GenBank/DDBJ whole genome shotgun (WGS) entry which is preliminary data.</text>
</comment>
<keyword evidence="2 7" id="KW-0813">Transport</keyword>
<comment type="subcellular location">
    <subcellularLocation>
        <location evidence="7">Cell inner membrane</location>
        <topology evidence="7">Multi-pass membrane protein</topology>
    </subcellularLocation>
    <subcellularLocation>
        <location evidence="1">Cell membrane</location>
        <topology evidence="1">Multi-pass membrane protein</topology>
    </subcellularLocation>
</comment>
<evidence type="ECO:0000256" key="3">
    <source>
        <dbReference type="ARBA" id="ARBA00022475"/>
    </source>
</evidence>
<dbReference type="GO" id="GO:0005886">
    <property type="term" value="C:plasma membrane"/>
    <property type="evidence" value="ECO:0007669"/>
    <property type="project" value="UniProtKB-SubCell"/>
</dbReference>
<dbReference type="Pfam" id="PF04290">
    <property type="entry name" value="DctQ"/>
    <property type="match status" value="1"/>
</dbReference>
<comment type="subunit">
    <text evidence="7">The complex comprises the extracytoplasmic solute receptor protein and the two transmembrane proteins.</text>
</comment>
<dbReference type="RefSeq" id="WP_096430940.1">
    <property type="nucleotide sequence ID" value="NZ_NTJD01000002.1"/>
</dbReference>
<keyword evidence="5 7" id="KW-1133">Transmembrane helix</keyword>
<dbReference type="GO" id="GO:0022857">
    <property type="term" value="F:transmembrane transporter activity"/>
    <property type="evidence" value="ECO:0007669"/>
    <property type="project" value="UniProtKB-UniRule"/>
</dbReference>
<proteinExistence type="inferred from homology"/>
<gene>
    <name evidence="9" type="ORF">CLN94_02850</name>
</gene>
<evidence type="ECO:0000256" key="6">
    <source>
        <dbReference type="ARBA" id="ARBA00023136"/>
    </source>
</evidence>
<evidence type="ECO:0000313" key="10">
    <source>
        <dbReference type="Proteomes" id="UP000243507"/>
    </source>
</evidence>
<sequence>MNPRATHKLIAPPVRAFALLGGVGLLALVAMVCLSALGALALKFATSAWAGAHAAGLAQAILDSGIGPFKASFEIVEHALPPIVFAFLPLVQLRRAHAQVDIFVQRLPSPARRVLELLWQALAALLLAVIAWRLEAGMQSKMRAGDTTFLLHLPVWWAYAACLPGAALGALTAATLGLRAVLEGRDV</sequence>
<keyword evidence="4 7" id="KW-0812">Transmembrane</keyword>
<evidence type="ECO:0000256" key="2">
    <source>
        <dbReference type="ARBA" id="ARBA00022448"/>
    </source>
</evidence>
<evidence type="ECO:0000313" key="9">
    <source>
        <dbReference type="EMBL" id="PCD77464.1"/>
    </source>
</evidence>
<organism evidence="9 10">
    <name type="scientific">Pseudothioclava arenosa</name>
    <dbReference type="NCBI Taxonomy" id="1795308"/>
    <lineage>
        <taxon>Bacteria</taxon>
        <taxon>Pseudomonadati</taxon>
        <taxon>Pseudomonadota</taxon>
        <taxon>Alphaproteobacteria</taxon>
        <taxon>Rhodobacterales</taxon>
        <taxon>Paracoccaceae</taxon>
        <taxon>Pseudothioclava</taxon>
    </lineage>
</organism>
<keyword evidence="3" id="KW-1003">Cell membrane</keyword>
<keyword evidence="7" id="KW-0997">Cell inner membrane</keyword>
<evidence type="ECO:0000259" key="8">
    <source>
        <dbReference type="Pfam" id="PF04290"/>
    </source>
</evidence>
<accession>A0A2A4CTQ2</accession>
<keyword evidence="6 7" id="KW-0472">Membrane</keyword>
<feature type="domain" description="Tripartite ATP-independent periplasmic transporters DctQ component" evidence="8">
    <location>
        <begin position="68"/>
        <end position="174"/>
    </location>
</feature>
<feature type="transmembrane region" description="Helical" evidence="7">
    <location>
        <begin position="117"/>
        <end position="136"/>
    </location>
</feature>
<evidence type="ECO:0000256" key="5">
    <source>
        <dbReference type="ARBA" id="ARBA00022989"/>
    </source>
</evidence>
<feature type="transmembrane region" description="Helical" evidence="7">
    <location>
        <begin position="78"/>
        <end position="96"/>
    </location>
</feature>
<evidence type="ECO:0000256" key="1">
    <source>
        <dbReference type="ARBA" id="ARBA00004651"/>
    </source>
</evidence>
<comment type="function">
    <text evidence="7">Part of the tripartite ATP-independent periplasmic (TRAP) transport system.</text>
</comment>